<keyword evidence="1" id="KW-0507">mRNA processing</keyword>
<dbReference type="GO" id="GO:0006397">
    <property type="term" value="P:mRNA processing"/>
    <property type="evidence" value="ECO:0007669"/>
    <property type="project" value="UniProtKB-KW"/>
</dbReference>
<keyword evidence="2" id="KW-0862">Zinc</keyword>
<reference evidence="5" key="4">
    <citation type="submission" date="2025-05" db="UniProtKB">
        <authorList>
            <consortium name="EnsemblFungi"/>
        </authorList>
    </citation>
    <scope>IDENTIFICATION</scope>
    <source>
        <strain evidence="5">isolate 1-1 / race 1 (BBBD)</strain>
    </source>
</reference>
<dbReference type="SUPFAM" id="SSF57756">
    <property type="entry name" value="Retrovirus zinc finger-like domains"/>
    <property type="match status" value="1"/>
</dbReference>
<name>A0A180GG59_PUCT1</name>
<dbReference type="Proteomes" id="UP000005240">
    <property type="component" value="Unassembled WGS sequence"/>
</dbReference>
<organism evidence="4">
    <name type="scientific">Puccinia triticina (isolate 1-1 / race 1 (BBBD))</name>
    <name type="common">Brown leaf rust fungus</name>
    <dbReference type="NCBI Taxonomy" id="630390"/>
    <lineage>
        <taxon>Eukaryota</taxon>
        <taxon>Fungi</taxon>
        <taxon>Dikarya</taxon>
        <taxon>Basidiomycota</taxon>
        <taxon>Pucciniomycotina</taxon>
        <taxon>Pucciniomycetes</taxon>
        <taxon>Pucciniales</taxon>
        <taxon>Pucciniaceae</taxon>
        <taxon>Puccinia</taxon>
    </lineage>
</organism>
<reference evidence="4" key="1">
    <citation type="submission" date="2009-11" db="EMBL/GenBank/DDBJ databases">
        <authorList>
            <consortium name="The Broad Institute Genome Sequencing Platform"/>
            <person name="Ward D."/>
            <person name="Feldgarden M."/>
            <person name="Earl A."/>
            <person name="Young S.K."/>
            <person name="Zeng Q."/>
            <person name="Koehrsen M."/>
            <person name="Alvarado L."/>
            <person name="Berlin A."/>
            <person name="Bochicchio J."/>
            <person name="Borenstein D."/>
            <person name="Chapman S.B."/>
            <person name="Chen Z."/>
            <person name="Engels R."/>
            <person name="Freedman E."/>
            <person name="Gellesch M."/>
            <person name="Goldberg J."/>
            <person name="Griggs A."/>
            <person name="Gujja S."/>
            <person name="Heilman E."/>
            <person name="Heiman D."/>
            <person name="Hepburn T."/>
            <person name="Howarth C."/>
            <person name="Jen D."/>
            <person name="Larson L."/>
            <person name="Lewis B."/>
            <person name="Mehta T."/>
            <person name="Park D."/>
            <person name="Pearson M."/>
            <person name="Roberts A."/>
            <person name="Saif S."/>
            <person name="Shea T."/>
            <person name="Shenoy N."/>
            <person name="Sisk P."/>
            <person name="Stolte C."/>
            <person name="Sykes S."/>
            <person name="Thomson T."/>
            <person name="Walk T."/>
            <person name="White J."/>
            <person name="Yandava C."/>
            <person name="Izard J."/>
            <person name="Baranova O.V."/>
            <person name="Blanton J.M."/>
            <person name="Tanner A.C."/>
            <person name="Dewhirst F.E."/>
            <person name="Haas B."/>
            <person name="Nusbaum C."/>
            <person name="Birren B."/>
        </authorList>
    </citation>
    <scope>NUCLEOTIDE SEQUENCE [LARGE SCALE GENOMIC DNA]</scope>
    <source>
        <strain evidence="4">1-1 BBBD Race 1</strain>
    </source>
</reference>
<dbReference type="STRING" id="630390.A0A180GG59"/>
<protein>
    <submittedName>
        <fullName evidence="5">CCHC-type domain-containing protein</fullName>
    </submittedName>
</protein>
<dbReference type="OrthoDB" id="2507259at2759"/>
<keyword evidence="2" id="KW-0479">Metal-binding</keyword>
<dbReference type="EnsemblFungi" id="PTTG_28031-t43_1">
    <property type="protein sequence ID" value="PTTG_28031-t43_1-p1"/>
    <property type="gene ID" value="PTTG_28031"/>
</dbReference>
<dbReference type="InterPro" id="IPR001878">
    <property type="entry name" value="Znf_CCHC"/>
</dbReference>
<reference evidence="5 6" key="3">
    <citation type="journal article" date="2017" name="G3 (Bethesda)">
        <title>Comparative analysis highlights variable genome content of wheat rusts and divergence of the mating loci.</title>
        <authorList>
            <person name="Cuomo C.A."/>
            <person name="Bakkeren G."/>
            <person name="Khalil H.B."/>
            <person name="Panwar V."/>
            <person name="Joly D."/>
            <person name="Linning R."/>
            <person name="Sakthikumar S."/>
            <person name="Song X."/>
            <person name="Adiconis X."/>
            <person name="Fan L."/>
            <person name="Goldberg J.M."/>
            <person name="Levin J.Z."/>
            <person name="Young S."/>
            <person name="Zeng Q."/>
            <person name="Anikster Y."/>
            <person name="Bruce M."/>
            <person name="Wang M."/>
            <person name="Yin C."/>
            <person name="McCallum B."/>
            <person name="Szabo L.J."/>
            <person name="Hulbert S."/>
            <person name="Chen X."/>
            <person name="Fellers J.P."/>
        </authorList>
    </citation>
    <scope>NUCLEOTIDE SEQUENCE</scope>
    <source>
        <strain evidence="5">isolate 1-1 / race 1 (BBBD)</strain>
        <strain evidence="6">Isolate 1-1 / race 1 (BBBD)</strain>
    </source>
</reference>
<gene>
    <name evidence="4" type="ORF">PTTG_28031</name>
</gene>
<evidence type="ECO:0000313" key="5">
    <source>
        <dbReference type="EnsemblFungi" id="PTTG_28031-t43_1-p1"/>
    </source>
</evidence>
<evidence type="ECO:0000313" key="4">
    <source>
        <dbReference type="EMBL" id="OAV91312.1"/>
    </source>
</evidence>
<dbReference type="InterPro" id="IPR036875">
    <property type="entry name" value="Znf_CCHC_sf"/>
</dbReference>
<dbReference type="AlphaFoldDB" id="A0A180GG59"/>
<evidence type="ECO:0000313" key="6">
    <source>
        <dbReference type="Proteomes" id="UP000005240"/>
    </source>
</evidence>
<dbReference type="VEuPathDB" id="FungiDB:PTTG_28031"/>
<accession>A0A180GG59</accession>
<keyword evidence="6" id="KW-1185">Reference proteome</keyword>
<dbReference type="EMBL" id="ADAS02000083">
    <property type="protein sequence ID" value="OAV91312.1"/>
    <property type="molecule type" value="Genomic_DNA"/>
</dbReference>
<dbReference type="PROSITE" id="PS50158">
    <property type="entry name" value="ZF_CCHC"/>
    <property type="match status" value="1"/>
</dbReference>
<feature type="domain" description="CCHC-type" evidence="3">
    <location>
        <begin position="24"/>
        <end position="38"/>
    </location>
</feature>
<evidence type="ECO:0000259" key="3">
    <source>
        <dbReference type="PROSITE" id="PS50158"/>
    </source>
</evidence>
<sequence>MDLLALNSQLSNSEKTRMMREGLCFQCGVQGHVSCDCPTRKGKAAGKPGLRQWRIRSAN</sequence>
<evidence type="ECO:0000256" key="2">
    <source>
        <dbReference type="PROSITE-ProRule" id="PRU00047"/>
    </source>
</evidence>
<keyword evidence="2" id="KW-0863">Zinc-finger</keyword>
<dbReference type="GO" id="GO:0008270">
    <property type="term" value="F:zinc ion binding"/>
    <property type="evidence" value="ECO:0007669"/>
    <property type="project" value="UniProtKB-KW"/>
</dbReference>
<evidence type="ECO:0000256" key="1">
    <source>
        <dbReference type="ARBA" id="ARBA00022664"/>
    </source>
</evidence>
<dbReference type="GO" id="GO:0003676">
    <property type="term" value="F:nucleic acid binding"/>
    <property type="evidence" value="ECO:0007669"/>
    <property type="project" value="InterPro"/>
</dbReference>
<dbReference type="Gene3D" id="4.10.60.10">
    <property type="entry name" value="Zinc finger, CCHC-type"/>
    <property type="match status" value="1"/>
</dbReference>
<proteinExistence type="predicted"/>
<reference evidence="4" key="2">
    <citation type="submission" date="2016-05" db="EMBL/GenBank/DDBJ databases">
        <title>Comparative analysis highlights variable genome content of wheat rusts and divergence of the mating loci.</title>
        <authorList>
            <person name="Cuomo C.A."/>
            <person name="Bakkeren G."/>
            <person name="Szabo L."/>
            <person name="Khalil H."/>
            <person name="Joly D."/>
            <person name="Goldberg J."/>
            <person name="Young S."/>
            <person name="Zeng Q."/>
            <person name="Fellers J."/>
        </authorList>
    </citation>
    <scope>NUCLEOTIDE SEQUENCE [LARGE SCALE GENOMIC DNA]</scope>
    <source>
        <strain evidence="4">1-1 BBBD Race 1</strain>
    </source>
</reference>